<dbReference type="AlphaFoldDB" id="A0D2W1"/>
<dbReference type="Proteomes" id="UP000000600">
    <property type="component" value="Unassembled WGS sequence"/>
</dbReference>
<dbReference type="InterPro" id="IPR019734">
    <property type="entry name" value="TPR_rpt"/>
</dbReference>
<name>A0D2W1_PARTE</name>
<feature type="repeat" description="TPR" evidence="3">
    <location>
        <begin position="24"/>
        <end position="57"/>
    </location>
</feature>
<dbReference type="InterPro" id="IPR051685">
    <property type="entry name" value="Ycf3/AcsC/BcsC/TPR_MFPF"/>
</dbReference>
<dbReference type="Gene3D" id="1.25.40.10">
    <property type="entry name" value="Tetratricopeptide repeat domain"/>
    <property type="match status" value="1"/>
</dbReference>
<dbReference type="Pfam" id="PF14559">
    <property type="entry name" value="TPR_19"/>
    <property type="match status" value="1"/>
</dbReference>
<dbReference type="SMART" id="SM00028">
    <property type="entry name" value="TPR"/>
    <property type="match status" value="1"/>
</dbReference>
<dbReference type="PANTHER" id="PTHR44943:SF4">
    <property type="entry name" value="TPR REPEAT-CONTAINING PROTEIN MJ0798"/>
    <property type="match status" value="1"/>
</dbReference>
<dbReference type="InParanoid" id="A0D2W1"/>
<keyword evidence="5" id="KW-1185">Reference proteome</keyword>
<dbReference type="InterPro" id="IPR011990">
    <property type="entry name" value="TPR-like_helical_dom_sf"/>
</dbReference>
<dbReference type="PANTHER" id="PTHR44943">
    <property type="entry name" value="CELLULOSE SYNTHASE OPERON PROTEIN C"/>
    <property type="match status" value="1"/>
</dbReference>
<dbReference type="OrthoDB" id="10043504at2759"/>
<dbReference type="KEGG" id="ptm:GSPATT00039205001"/>
<reference evidence="4 5" key="1">
    <citation type="journal article" date="2006" name="Nature">
        <title>Global trends of whole-genome duplications revealed by the ciliate Paramecium tetraurelia.</title>
        <authorList>
            <consortium name="Genoscope"/>
            <person name="Aury J.-M."/>
            <person name="Jaillon O."/>
            <person name="Duret L."/>
            <person name="Noel B."/>
            <person name="Jubin C."/>
            <person name="Porcel B.M."/>
            <person name="Segurens B."/>
            <person name="Daubin V."/>
            <person name="Anthouard V."/>
            <person name="Aiach N."/>
            <person name="Arnaiz O."/>
            <person name="Billaut A."/>
            <person name="Beisson J."/>
            <person name="Blanc I."/>
            <person name="Bouhouche K."/>
            <person name="Camara F."/>
            <person name="Duharcourt S."/>
            <person name="Guigo R."/>
            <person name="Gogendeau D."/>
            <person name="Katinka M."/>
            <person name="Keller A.-M."/>
            <person name="Kissmehl R."/>
            <person name="Klotz C."/>
            <person name="Koll F."/>
            <person name="Le Moue A."/>
            <person name="Lepere C."/>
            <person name="Malinsky S."/>
            <person name="Nowacki M."/>
            <person name="Nowak J.K."/>
            <person name="Plattner H."/>
            <person name="Poulain J."/>
            <person name="Ruiz F."/>
            <person name="Serrano V."/>
            <person name="Zagulski M."/>
            <person name="Dessen P."/>
            <person name="Betermier M."/>
            <person name="Weissenbach J."/>
            <person name="Scarpelli C."/>
            <person name="Schachter V."/>
            <person name="Sperling L."/>
            <person name="Meyer E."/>
            <person name="Cohen J."/>
            <person name="Wincker P."/>
        </authorList>
    </citation>
    <scope>NUCLEOTIDE SEQUENCE [LARGE SCALE GENOMIC DNA]</scope>
    <source>
        <strain evidence="4 5">Stock d4-2</strain>
    </source>
</reference>
<sequence length="139" mass="16456">MNLLRFEEANQTYDLAIQNNPEDSDLLNDKANVLVRFGKYDEALKFLDYAISNNPNNALYFFNKGNKIQRIMKEMYQKIWEDLMKRYNTMTMQFSKSLMIQLFIVLKVEVIIFVSKYFNQAEQIQGSIINLQLCDLDKS</sequence>
<organism evidence="4 5">
    <name type="scientific">Paramecium tetraurelia</name>
    <dbReference type="NCBI Taxonomy" id="5888"/>
    <lineage>
        <taxon>Eukaryota</taxon>
        <taxon>Sar</taxon>
        <taxon>Alveolata</taxon>
        <taxon>Ciliophora</taxon>
        <taxon>Intramacronucleata</taxon>
        <taxon>Oligohymenophorea</taxon>
        <taxon>Peniculida</taxon>
        <taxon>Parameciidae</taxon>
        <taxon>Paramecium</taxon>
    </lineage>
</organism>
<evidence type="ECO:0000256" key="3">
    <source>
        <dbReference type="PROSITE-ProRule" id="PRU00339"/>
    </source>
</evidence>
<gene>
    <name evidence="4" type="ORF">GSPATT00039205001</name>
</gene>
<dbReference type="PROSITE" id="PS50005">
    <property type="entry name" value="TPR"/>
    <property type="match status" value="1"/>
</dbReference>
<keyword evidence="1" id="KW-0677">Repeat</keyword>
<evidence type="ECO:0000313" key="5">
    <source>
        <dbReference type="Proteomes" id="UP000000600"/>
    </source>
</evidence>
<dbReference type="SUPFAM" id="SSF48439">
    <property type="entry name" value="Protein prenylyltransferase"/>
    <property type="match status" value="1"/>
</dbReference>
<accession>A0D2W1</accession>
<dbReference type="EMBL" id="CT868268">
    <property type="protein sequence ID" value="CAK77378.1"/>
    <property type="molecule type" value="Genomic_DNA"/>
</dbReference>
<keyword evidence="2 3" id="KW-0802">TPR repeat</keyword>
<proteinExistence type="predicted"/>
<evidence type="ECO:0000313" key="4">
    <source>
        <dbReference type="EMBL" id="CAK77378.1"/>
    </source>
</evidence>
<evidence type="ECO:0000256" key="1">
    <source>
        <dbReference type="ARBA" id="ARBA00022737"/>
    </source>
</evidence>
<dbReference type="GeneID" id="5030560"/>
<evidence type="ECO:0000256" key="2">
    <source>
        <dbReference type="ARBA" id="ARBA00022803"/>
    </source>
</evidence>
<dbReference type="RefSeq" id="XP_001444775.1">
    <property type="nucleotide sequence ID" value="XM_001444738.1"/>
</dbReference>
<dbReference type="HOGENOM" id="CLU_1848964_0_0_1"/>
<protein>
    <submittedName>
        <fullName evidence="4">Uncharacterized protein</fullName>
    </submittedName>
</protein>